<evidence type="ECO:0000256" key="6">
    <source>
        <dbReference type="ARBA" id="ARBA00022833"/>
    </source>
</evidence>
<evidence type="ECO:0000256" key="1">
    <source>
        <dbReference type="ARBA" id="ARBA00010875"/>
    </source>
</evidence>
<dbReference type="Pfam" id="PF02130">
    <property type="entry name" value="YbeY"/>
    <property type="match status" value="1"/>
</dbReference>
<feature type="binding site" evidence="7">
    <location>
        <position position="107"/>
    </location>
    <ligand>
        <name>Zn(2+)</name>
        <dbReference type="ChEBI" id="CHEBI:29105"/>
        <note>catalytic</note>
    </ligand>
</feature>
<proteinExistence type="inferred from homology"/>
<keyword evidence="9" id="KW-1185">Reference proteome</keyword>
<dbReference type="PANTHER" id="PTHR46986">
    <property type="entry name" value="ENDORIBONUCLEASE YBEY, CHLOROPLASTIC"/>
    <property type="match status" value="1"/>
</dbReference>
<keyword evidence="7" id="KW-0690">Ribosome biogenesis</keyword>
<dbReference type="GO" id="GO:0006364">
    <property type="term" value="P:rRNA processing"/>
    <property type="evidence" value="ECO:0007669"/>
    <property type="project" value="UniProtKB-UniRule"/>
</dbReference>
<comment type="function">
    <text evidence="7">Single strand-specific metallo-endoribonuclease involved in late-stage 70S ribosome quality control and in maturation of the 3' terminus of the 16S rRNA.</text>
</comment>
<evidence type="ECO:0000256" key="5">
    <source>
        <dbReference type="ARBA" id="ARBA00022801"/>
    </source>
</evidence>
<evidence type="ECO:0000256" key="2">
    <source>
        <dbReference type="ARBA" id="ARBA00022722"/>
    </source>
</evidence>
<dbReference type="STRING" id="443254.Marpi_0014"/>
<evidence type="ECO:0000313" key="8">
    <source>
        <dbReference type="EMBL" id="AEX84474.1"/>
    </source>
</evidence>
<dbReference type="Gene3D" id="3.40.390.30">
    <property type="entry name" value="Metalloproteases ('zincins'), catalytic domain"/>
    <property type="match status" value="1"/>
</dbReference>
<dbReference type="InterPro" id="IPR002036">
    <property type="entry name" value="YbeY"/>
</dbReference>
<dbReference type="EMBL" id="CP003257">
    <property type="protein sequence ID" value="AEX84474.1"/>
    <property type="molecule type" value="Genomic_DNA"/>
</dbReference>
<keyword evidence="7" id="KW-0963">Cytoplasm</keyword>
<keyword evidence="5 7" id="KW-0378">Hydrolase</keyword>
<feature type="binding site" evidence="7">
    <location>
        <position position="117"/>
    </location>
    <ligand>
        <name>Zn(2+)</name>
        <dbReference type="ChEBI" id="CHEBI:29105"/>
        <note>catalytic</note>
    </ligand>
</feature>
<dbReference type="OrthoDB" id="9807740at2"/>
<dbReference type="HOGENOM" id="CLU_106710_3_1_0"/>
<keyword evidence="6 7" id="KW-0862">Zinc</keyword>
<comment type="subcellular location">
    <subcellularLocation>
        <location evidence="7">Cytoplasm</location>
    </subcellularLocation>
</comment>
<organism evidence="8 9">
    <name type="scientific">Marinitoga piezophila (strain DSM 14283 / JCM 11233 / KA3)</name>
    <dbReference type="NCBI Taxonomy" id="443254"/>
    <lineage>
        <taxon>Bacteria</taxon>
        <taxon>Thermotogati</taxon>
        <taxon>Thermotogota</taxon>
        <taxon>Thermotogae</taxon>
        <taxon>Petrotogales</taxon>
        <taxon>Petrotogaceae</taxon>
        <taxon>Marinitoga</taxon>
    </lineage>
</organism>
<dbReference type="Proteomes" id="UP000007161">
    <property type="component" value="Chromosome"/>
</dbReference>
<dbReference type="eggNOG" id="COG0319">
    <property type="taxonomic scope" value="Bacteria"/>
</dbReference>
<dbReference type="AlphaFoldDB" id="H2J2N0"/>
<keyword evidence="7" id="KW-0698">rRNA processing</keyword>
<comment type="cofactor">
    <cofactor evidence="7">
        <name>Zn(2+)</name>
        <dbReference type="ChEBI" id="CHEBI:29105"/>
    </cofactor>
    <text evidence="7">Binds 1 zinc ion.</text>
</comment>
<keyword evidence="2 7" id="KW-0540">Nuclease</keyword>
<dbReference type="GO" id="GO:0004521">
    <property type="term" value="F:RNA endonuclease activity"/>
    <property type="evidence" value="ECO:0007669"/>
    <property type="project" value="UniProtKB-UniRule"/>
</dbReference>
<accession>H2J2N0</accession>
<dbReference type="InterPro" id="IPR023091">
    <property type="entry name" value="MetalPrtase_cat_dom_sf_prd"/>
</dbReference>
<dbReference type="GO" id="GO:0005737">
    <property type="term" value="C:cytoplasm"/>
    <property type="evidence" value="ECO:0007669"/>
    <property type="project" value="UniProtKB-SubCell"/>
</dbReference>
<dbReference type="GO" id="GO:0004222">
    <property type="term" value="F:metalloendopeptidase activity"/>
    <property type="evidence" value="ECO:0007669"/>
    <property type="project" value="InterPro"/>
</dbReference>
<protein>
    <recommendedName>
        <fullName evidence="7">Endoribonuclease YbeY</fullName>
        <ecNumber evidence="7">3.1.-.-</ecNumber>
    </recommendedName>
</protein>
<keyword evidence="3 7" id="KW-0479">Metal-binding</keyword>
<dbReference type="EC" id="3.1.-.-" evidence="7"/>
<evidence type="ECO:0000256" key="4">
    <source>
        <dbReference type="ARBA" id="ARBA00022759"/>
    </source>
</evidence>
<dbReference type="KEGG" id="mpz:Marpi_0014"/>
<name>H2J2N0_MARPK</name>
<dbReference type="GO" id="GO:0008270">
    <property type="term" value="F:zinc ion binding"/>
    <property type="evidence" value="ECO:0007669"/>
    <property type="project" value="UniProtKB-UniRule"/>
</dbReference>
<reference evidence="8 9" key="1">
    <citation type="journal article" date="2012" name="J. Bacteriol.">
        <title>Complete Genome Sequence of the Thermophilic, Piezophilic, Heterotrophic Bacterium Marinitoga piezophila KA3.</title>
        <authorList>
            <person name="Lucas S."/>
            <person name="Han J."/>
            <person name="Lapidus A."/>
            <person name="Cheng J.F."/>
            <person name="Goodwin L.A."/>
            <person name="Pitluck S."/>
            <person name="Peters L."/>
            <person name="Mikhailova N."/>
            <person name="Teshima H."/>
            <person name="Detter J.C."/>
            <person name="Han C."/>
            <person name="Tapia R."/>
            <person name="Land M."/>
            <person name="Hauser L."/>
            <person name="Kyrpides N.C."/>
            <person name="Ivanova N."/>
            <person name="Pagani I."/>
            <person name="Vannier P."/>
            <person name="Oger P."/>
            <person name="Bartlett D.H."/>
            <person name="Noll K.M."/>
            <person name="Woyke T."/>
            <person name="Jebbar M."/>
        </authorList>
    </citation>
    <scope>NUCLEOTIDE SEQUENCE [LARGE SCALE GENOMIC DNA]</scope>
    <source>
        <strain evidence="9">DSM 14283 / JCM 11233 / KA3</strain>
    </source>
</reference>
<gene>
    <name evidence="7" type="primary">ybeY</name>
    <name evidence="8" type="ordered locus">Marpi_0014</name>
</gene>
<evidence type="ECO:0000256" key="3">
    <source>
        <dbReference type="ARBA" id="ARBA00022723"/>
    </source>
</evidence>
<dbReference type="PANTHER" id="PTHR46986:SF1">
    <property type="entry name" value="ENDORIBONUCLEASE YBEY, CHLOROPLASTIC"/>
    <property type="match status" value="1"/>
</dbReference>
<feature type="binding site" evidence="7">
    <location>
        <position position="111"/>
    </location>
    <ligand>
        <name>Zn(2+)</name>
        <dbReference type="ChEBI" id="CHEBI:29105"/>
        <note>catalytic</note>
    </ligand>
</feature>
<dbReference type="SUPFAM" id="SSF55486">
    <property type="entry name" value="Metalloproteases ('zincins'), catalytic domain"/>
    <property type="match status" value="1"/>
</dbReference>
<dbReference type="HAMAP" id="MF_00009">
    <property type="entry name" value="Endoribonucl_YbeY"/>
    <property type="match status" value="1"/>
</dbReference>
<comment type="similarity">
    <text evidence="1 7">Belongs to the endoribonuclease YbeY family.</text>
</comment>
<evidence type="ECO:0000313" key="9">
    <source>
        <dbReference type="Proteomes" id="UP000007161"/>
    </source>
</evidence>
<sequence>MKINVINNQDLKKIDEKKVEEVSKYVLLKEIGEGDYELNIVITDNNEIAKYNEEYRNKKGPTDVLSFEYGLDEEIIGDIMISVERIEEQAPDFNNTFEEEFFYILVHGILHICGYDHINEEDKKIMFPKQDKYFQELKEKGII</sequence>
<reference evidence="9" key="2">
    <citation type="submission" date="2012-01" db="EMBL/GenBank/DDBJ databases">
        <title>Complete sequence of chromosome of Marinitoga piezophila KA3.</title>
        <authorList>
            <person name="Lucas S."/>
            <person name="Han J."/>
            <person name="Lapidus A."/>
            <person name="Cheng J.-F."/>
            <person name="Goodwin L."/>
            <person name="Pitluck S."/>
            <person name="Peters L."/>
            <person name="Mikhailova N."/>
            <person name="Teshima H."/>
            <person name="Detter J.C."/>
            <person name="Han C."/>
            <person name="Tapia R."/>
            <person name="Land M."/>
            <person name="Hauser L."/>
            <person name="Kyrpides N."/>
            <person name="Ivanova N."/>
            <person name="Pagani I."/>
            <person name="Jebbar M."/>
            <person name="Vannier P."/>
            <person name="Oger P."/>
            <person name="Cario A."/>
            <person name="Bartlett D."/>
            <person name="Noll K.M."/>
            <person name="Woyke T."/>
        </authorList>
    </citation>
    <scope>NUCLEOTIDE SEQUENCE [LARGE SCALE GENOMIC DNA]</scope>
    <source>
        <strain evidence="9">DSM 14283 / JCM 11233 / KA3</strain>
    </source>
</reference>
<dbReference type="RefSeq" id="WP_014295546.1">
    <property type="nucleotide sequence ID" value="NC_016751.1"/>
</dbReference>
<keyword evidence="4 7" id="KW-0255">Endonuclease</keyword>
<evidence type="ECO:0000256" key="7">
    <source>
        <dbReference type="HAMAP-Rule" id="MF_00009"/>
    </source>
</evidence>
<dbReference type="NCBIfam" id="TIGR00043">
    <property type="entry name" value="rRNA maturation RNase YbeY"/>
    <property type="match status" value="1"/>
</dbReference>